<dbReference type="GO" id="GO:0003677">
    <property type="term" value="F:DNA binding"/>
    <property type="evidence" value="ECO:0007669"/>
    <property type="project" value="UniProtKB-UniRule"/>
</dbReference>
<dbReference type="Gene3D" id="3.40.1440.60">
    <property type="entry name" value="PriA, 3(prime) DNA-binding domain"/>
    <property type="match status" value="1"/>
</dbReference>
<evidence type="ECO:0000256" key="10">
    <source>
        <dbReference type="ARBA" id="ARBA00023235"/>
    </source>
</evidence>
<dbReference type="RefSeq" id="WP_317903623.1">
    <property type="nucleotide sequence ID" value="NZ_JAIRBC010000033.1"/>
</dbReference>
<evidence type="ECO:0000256" key="2">
    <source>
        <dbReference type="ARBA" id="ARBA00022705"/>
    </source>
</evidence>
<dbReference type="GO" id="GO:0005524">
    <property type="term" value="F:ATP binding"/>
    <property type="evidence" value="ECO:0007669"/>
    <property type="project" value="UniProtKB-UniRule"/>
</dbReference>
<keyword evidence="3 12" id="KW-0479">Metal-binding</keyword>
<dbReference type="InterPro" id="IPR027417">
    <property type="entry name" value="P-loop_NTPase"/>
</dbReference>
<gene>
    <name evidence="12 15" type="primary">priA</name>
    <name evidence="15" type="ORF">K8352_17115</name>
</gene>
<keyword evidence="16" id="KW-1185">Reference proteome</keyword>
<dbReference type="Pfam" id="PF00270">
    <property type="entry name" value="DEAD"/>
    <property type="match status" value="1"/>
</dbReference>
<dbReference type="Pfam" id="PF18074">
    <property type="entry name" value="PriA_C"/>
    <property type="match status" value="1"/>
</dbReference>
<dbReference type="InterPro" id="IPR042115">
    <property type="entry name" value="PriA_3primeBD_sf"/>
</dbReference>
<dbReference type="HAMAP" id="MF_00983">
    <property type="entry name" value="PriA"/>
    <property type="match status" value="1"/>
</dbReference>
<keyword evidence="5 12" id="KW-0378">Hydrolase</keyword>
<dbReference type="NCBIfam" id="TIGR00595">
    <property type="entry name" value="priA"/>
    <property type="match status" value="1"/>
</dbReference>
<evidence type="ECO:0000256" key="12">
    <source>
        <dbReference type="HAMAP-Rule" id="MF_00983"/>
    </source>
</evidence>
<proteinExistence type="inferred from homology"/>
<dbReference type="PROSITE" id="PS51192">
    <property type="entry name" value="HELICASE_ATP_BIND_1"/>
    <property type="match status" value="1"/>
</dbReference>
<dbReference type="InterPro" id="IPR041236">
    <property type="entry name" value="PriA_C"/>
</dbReference>
<dbReference type="GO" id="GO:0006269">
    <property type="term" value="P:DNA replication, synthesis of primer"/>
    <property type="evidence" value="ECO:0007669"/>
    <property type="project" value="UniProtKB-KW"/>
</dbReference>
<keyword evidence="9 12" id="KW-0238">DNA-binding</keyword>
<feature type="binding site" evidence="12">
    <location>
        <position position="552"/>
    </location>
    <ligand>
        <name>Zn(2+)</name>
        <dbReference type="ChEBI" id="CHEBI:29105"/>
        <label>2</label>
    </ligand>
</feature>
<sequence length="818" mass="93081">MSYFVNVILPIPLEKLFTYSISKAEAQFLKPGMRVAVPFGRTKIYSALVFEVHSTAPTVYEAKEIHQILDEYPIVNPIQLEHWSWIAGYYMCSLGEVFRSAVPSAFLLESETLIIGNERAVFDENSLLDDDFLVVEALQNQSVLKVQDISAIVDKKNVLPILHRLLEKNIIVLKEEIYEQYRPKMVRYVRLGNDYSSEENLAVLLDSLSRAPKQRQVVLSLFQLQGGNSKPIKVSDLEKSSSSSSAVIKVLVEKGILEEYFIQTDRVVYEGEKGNLGAIQLNGFQEMALKDINHGFEEGKTVLLHGVTSSGKTEVYVKLLEACIQSGKQGLYLLPEIALTTQLIGRLQSYFGEKVSVYHSKYNIQERVEVWNNVLVQKPKAQIVIGARSALFLPFSNLGLIIVDEEHEGSFKQYDPAPRYHARDSAVVLGKLHQSPVVLGSATPSIESFYNAQTGKYGYASIARRYGNVLMPDIELVDIKEQTRKKRMQGHFSERLREEITEALGNGEQVILFQNRRGYAPIVECTTCGHSPQCPNCDVSLTYHQFKKQLRCHYCGHQKLLQENCEACGSFTLDTKGFGTEQVEQELHTLFSKAKVGRMDLDTTRKKHGYEKIITAFEQQELDILVGTQMLTKGLDFRNVGLVGIMNADSLLNFPDFRAHERSFQLLTQVAGRAGRTEKRGKVLIQTYNPYHQILKQVSTNDYEGMFREQLYEREQYHYPPVVKIIKITLKHKDFNKVNDAATWFGQSMRGYFKDNVLGPEFPPVSRIRNQYLKNILLKIPSNQSLIKTKNCIGKIERSFNAISQYKGVRLIYNVDYI</sequence>
<keyword evidence="10 12" id="KW-0413">Isomerase</keyword>
<name>A0AAE3EWP7_9FLAO</name>
<dbReference type="InterPro" id="IPR040498">
    <property type="entry name" value="PriA_CRR"/>
</dbReference>
<evidence type="ECO:0000256" key="1">
    <source>
        <dbReference type="ARBA" id="ARBA00022515"/>
    </source>
</evidence>
<dbReference type="InterPro" id="IPR001650">
    <property type="entry name" value="Helicase_C-like"/>
</dbReference>
<dbReference type="SMART" id="SM00487">
    <property type="entry name" value="DEXDc"/>
    <property type="match status" value="1"/>
</dbReference>
<feature type="binding site" evidence="12">
    <location>
        <position position="537"/>
    </location>
    <ligand>
        <name>Zn(2+)</name>
        <dbReference type="ChEBI" id="CHEBI:29105"/>
        <label>2</label>
    </ligand>
</feature>
<evidence type="ECO:0000256" key="4">
    <source>
        <dbReference type="ARBA" id="ARBA00022741"/>
    </source>
</evidence>
<evidence type="ECO:0000256" key="8">
    <source>
        <dbReference type="ARBA" id="ARBA00022840"/>
    </source>
</evidence>
<keyword evidence="1 12" id="KW-0639">Primosome</keyword>
<feature type="binding site" evidence="12">
    <location>
        <position position="565"/>
    </location>
    <ligand>
        <name>Zn(2+)</name>
        <dbReference type="ChEBI" id="CHEBI:29105"/>
        <label>1</label>
    </ligand>
</feature>
<accession>A0AAE3EWP7</accession>
<dbReference type="GO" id="GO:0006270">
    <property type="term" value="P:DNA replication initiation"/>
    <property type="evidence" value="ECO:0007669"/>
    <property type="project" value="TreeGrafter"/>
</dbReference>
<organism evidence="15 16">
    <name type="scientific">Cerina litoralis</name>
    <dbReference type="NCBI Taxonomy" id="2874477"/>
    <lineage>
        <taxon>Bacteria</taxon>
        <taxon>Pseudomonadati</taxon>
        <taxon>Bacteroidota</taxon>
        <taxon>Flavobacteriia</taxon>
        <taxon>Flavobacteriales</taxon>
        <taxon>Flavobacteriaceae</taxon>
        <taxon>Cerina</taxon>
    </lineage>
</organism>
<evidence type="ECO:0000313" key="16">
    <source>
        <dbReference type="Proteomes" id="UP001200642"/>
    </source>
</evidence>
<evidence type="ECO:0000256" key="9">
    <source>
        <dbReference type="ARBA" id="ARBA00023125"/>
    </source>
</evidence>
<dbReference type="CDD" id="cd17929">
    <property type="entry name" value="DEXHc_priA"/>
    <property type="match status" value="1"/>
</dbReference>
<dbReference type="FunFam" id="3.40.1440.60:FF:000001">
    <property type="entry name" value="Primosomal protein N"/>
    <property type="match status" value="1"/>
</dbReference>
<dbReference type="Pfam" id="PF00271">
    <property type="entry name" value="Helicase_C"/>
    <property type="match status" value="1"/>
</dbReference>
<evidence type="ECO:0000313" key="15">
    <source>
        <dbReference type="EMBL" id="MCG2462485.1"/>
    </source>
</evidence>
<dbReference type="Pfam" id="PF17764">
    <property type="entry name" value="PriA_3primeBD"/>
    <property type="match status" value="1"/>
</dbReference>
<feature type="domain" description="Helicase C-terminal" evidence="14">
    <location>
        <begin position="560"/>
        <end position="715"/>
    </location>
</feature>
<dbReference type="InterPro" id="IPR005259">
    <property type="entry name" value="PriA"/>
</dbReference>
<comment type="catalytic activity">
    <reaction evidence="12">
        <text>Couples ATP hydrolysis with the unwinding of duplex DNA by translocating in the 3'-5' direction.</text>
        <dbReference type="EC" id="5.6.2.4"/>
    </reaction>
</comment>
<dbReference type="SMART" id="SM00490">
    <property type="entry name" value="HELICc"/>
    <property type="match status" value="1"/>
</dbReference>
<dbReference type="EC" id="5.6.2.4" evidence="12"/>
<evidence type="ECO:0000256" key="3">
    <source>
        <dbReference type="ARBA" id="ARBA00022723"/>
    </source>
</evidence>
<feature type="binding site" evidence="12">
    <location>
        <position position="555"/>
    </location>
    <ligand>
        <name>Zn(2+)</name>
        <dbReference type="ChEBI" id="CHEBI:29105"/>
        <label>2</label>
    </ligand>
</feature>
<dbReference type="GO" id="GO:1990077">
    <property type="term" value="C:primosome complex"/>
    <property type="evidence" value="ECO:0007669"/>
    <property type="project" value="UniProtKB-UniRule"/>
</dbReference>
<dbReference type="Proteomes" id="UP001200642">
    <property type="component" value="Unassembled WGS sequence"/>
</dbReference>
<dbReference type="InterPro" id="IPR041222">
    <property type="entry name" value="PriA_3primeBD"/>
</dbReference>
<feature type="binding site" evidence="12">
    <location>
        <position position="528"/>
    </location>
    <ligand>
        <name>Zn(2+)</name>
        <dbReference type="ChEBI" id="CHEBI:29105"/>
        <label>1</label>
    </ligand>
</feature>
<evidence type="ECO:0000256" key="5">
    <source>
        <dbReference type="ARBA" id="ARBA00022801"/>
    </source>
</evidence>
<comment type="subunit">
    <text evidence="12">Component of the replication restart primosome.</text>
</comment>
<dbReference type="InterPro" id="IPR011545">
    <property type="entry name" value="DEAD/DEAH_box_helicase_dom"/>
</dbReference>
<feature type="binding site" evidence="12">
    <location>
        <position position="534"/>
    </location>
    <ligand>
        <name>Zn(2+)</name>
        <dbReference type="ChEBI" id="CHEBI:29105"/>
        <label>2</label>
    </ligand>
</feature>
<protein>
    <recommendedName>
        <fullName evidence="12">Replication restart protein PriA</fullName>
    </recommendedName>
    <alternativeName>
        <fullName evidence="12">ATP-dependent DNA helicase PriA</fullName>
        <ecNumber evidence="12">5.6.2.4</ecNumber>
    </alternativeName>
    <alternativeName>
        <fullName evidence="12">DNA 3'-5' helicase PriA</fullName>
    </alternativeName>
</protein>
<feature type="binding site" evidence="12">
    <location>
        <position position="525"/>
    </location>
    <ligand>
        <name>Zn(2+)</name>
        <dbReference type="ChEBI" id="CHEBI:29105"/>
        <label>1</label>
    </ligand>
</feature>
<evidence type="ECO:0000259" key="14">
    <source>
        <dbReference type="PROSITE" id="PS51194"/>
    </source>
</evidence>
<comment type="similarity">
    <text evidence="12">Belongs to the helicase family. PriA subfamily.</text>
</comment>
<dbReference type="InterPro" id="IPR014001">
    <property type="entry name" value="Helicase_ATP-bd"/>
</dbReference>
<evidence type="ECO:0000256" key="7">
    <source>
        <dbReference type="ARBA" id="ARBA00022833"/>
    </source>
</evidence>
<reference evidence="15" key="1">
    <citation type="submission" date="2023-02" db="EMBL/GenBank/DDBJ databases">
        <title>Genome of Flavobacteriaceae gen. nov. sp. strain F89.</title>
        <authorList>
            <person name="Wang Y."/>
        </authorList>
    </citation>
    <scope>NUCLEOTIDE SEQUENCE</scope>
    <source>
        <strain evidence="15">F89</strain>
    </source>
</reference>
<keyword evidence="2 12" id="KW-0235">DNA replication</keyword>
<evidence type="ECO:0000259" key="13">
    <source>
        <dbReference type="PROSITE" id="PS51192"/>
    </source>
</evidence>
<dbReference type="PANTHER" id="PTHR30580:SF0">
    <property type="entry name" value="PRIMOSOMAL PROTEIN N"/>
    <property type="match status" value="1"/>
</dbReference>
<evidence type="ECO:0000256" key="11">
    <source>
        <dbReference type="ARBA" id="ARBA00048988"/>
    </source>
</evidence>
<keyword evidence="4 12" id="KW-0547">Nucleotide-binding</keyword>
<dbReference type="GO" id="GO:0006302">
    <property type="term" value="P:double-strand break repair"/>
    <property type="evidence" value="ECO:0007669"/>
    <property type="project" value="InterPro"/>
</dbReference>
<dbReference type="AlphaFoldDB" id="A0AAE3EWP7"/>
<comment type="caution">
    <text evidence="15">The sequence shown here is derived from an EMBL/GenBank/DDBJ whole genome shotgun (WGS) entry which is preliminary data.</text>
</comment>
<keyword evidence="6 12" id="KW-0347">Helicase</keyword>
<dbReference type="GO" id="GO:0016787">
    <property type="term" value="F:hydrolase activity"/>
    <property type="evidence" value="ECO:0007669"/>
    <property type="project" value="UniProtKB-KW"/>
</dbReference>
<feature type="binding site" evidence="12">
    <location>
        <position position="568"/>
    </location>
    <ligand>
        <name>Zn(2+)</name>
        <dbReference type="ChEBI" id="CHEBI:29105"/>
        <label>1</label>
    </ligand>
</feature>
<feature type="domain" description="Helicase ATP-binding" evidence="13">
    <location>
        <begin position="293"/>
        <end position="462"/>
    </location>
</feature>
<dbReference type="Gene3D" id="3.40.50.300">
    <property type="entry name" value="P-loop containing nucleotide triphosphate hydrolases"/>
    <property type="match status" value="2"/>
</dbReference>
<dbReference type="Pfam" id="PF18319">
    <property type="entry name" value="Zn_ribbon_PriA"/>
    <property type="match status" value="1"/>
</dbReference>
<comment type="catalytic activity">
    <reaction evidence="11 12">
        <text>ATP + H2O = ADP + phosphate + H(+)</text>
        <dbReference type="Rhea" id="RHEA:13065"/>
        <dbReference type="ChEBI" id="CHEBI:15377"/>
        <dbReference type="ChEBI" id="CHEBI:15378"/>
        <dbReference type="ChEBI" id="CHEBI:30616"/>
        <dbReference type="ChEBI" id="CHEBI:43474"/>
        <dbReference type="ChEBI" id="CHEBI:456216"/>
        <dbReference type="EC" id="5.6.2.4"/>
    </reaction>
</comment>
<dbReference type="PANTHER" id="PTHR30580">
    <property type="entry name" value="PRIMOSOMAL PROTEIN N"/>
    <property type="match status" value="1"/>
</dbReference>
<dbReference type="CDD" id="cd18804">
    <property type="entry name" value="SF2_C_priA"/>
    <property type="match status" value="1"/>
</dbReference>
<keyword evidence="7 12" id="KW-0862">Zinc</keyword>
<comment type="cofactor">
    <cofactor evidence="12">
        <name>Zn(2+)</name>
        <dbReference type="ChEBI" id="CHEBI:29105"/>
    </cofactor>
    <text evidence="12">Binds 2 zinc ions per subunit.</text>
</comment>
<dbReference type="GO" id="GO:0006310">
    <property type="term" value="P:DNA recombination"/>
    <property type="evidence" value="ECO:0007669"/>
    <property type="project" value="InterPro"/>
</dbReference>
<dbReference type="GO" id="GO:0008270">
    <property type="term" value="F:zinc ion binding"/>
    <property type="evidence" value="ECO:0007669"/>
    <property type="project" value="UniProtKB-UniRule"/>
</dbReference>
<dbReference type="SUPFAM" id="SSF52540">
    <property type="entry name" value="P-loop containing nucleoside triphosphate hydrolases"/>
    <property type="match status" value="1"/>
</dbReference>
<keyword evidence="8 12" id="KW-0067">ATP-binding</keyword>
<dbReference type="GO" id="GO:0043138">
    <property type="term" value="F:3'-5' DNA helicase activity"/>
    <property type="evidence" value="ECO:0007669"/>
    <property type="project" value="UniProtKB-EC"/>
</dbReference>
<dbReference type="PROSITE" id="PS51194">
    <property type="entry name" value="HELICASE_CTER"/>
    <property type="match status" value="1"/>
</dbReference>
<dbReference type="FunFam" id="3.40.50.300:FF:000489">
    <property type="entry name" value="Primosome assembly protein PriA"/>
    <property type="match status" value="1"/>
</dbReference>
<comment type="function">
    <text evidence="12">Initiates the restart of stalled replication forks, which reloads the replicative helicase on sites other than the origin of replication. Recognizes and binds to abandoned replication forks and remodels them to uncover a helicase loading site. Promotes assembly of the primosome at these replication forks.</text>
</comment>
<evidence type="ECO:0000256" key="6">
    <source>
        <dbReference type="ARBA" id="ARBA00022806"/>
    </source>
</evidence>
<dbReference type="EMBL" id="JAIRBC010000033">
    <property type="protein sequence ID" value="MCG2462485.1"/>
    <property type="molecule type" value="Genomic_DNA"/>
</dbReference>